<feature type="region of interest" description="Disordered" evidence="1">
    <location>
        <begin position="20"/>
        <end position="45"/>
    </location>
</feature>
<dbReference type="GO" id="GO:0006355">
    <property type="term" value="P:regulation of DNA-templated transcription"/>
    <property type="evidence" value="ECO:0007669"/>
    <property type="project" value="InterPro"/>
</dbReference>
<sequence length="687" mass="77148">MFHPHLPSLPLLCTARNLKSPADQRSNPRQAAFRSSLSVSSPSSSCSLCPFFRGMLDSSEERKQVDGELSSEFNRNEDHLLYLMTAQENTPFTFQHDKMKVKHEDPPAGPSSEPTFASNNHNLVFMENKAISGRDEAIITSNIDLDEFSDFPTFGASYNNGHIDASDQNSVQTELINDLTDSSNLNAVRDCTSEHLNSDAMPHNEDSLLVHRSHTFSINSSVQLDNKPEFSLNEHDDKGSEGLLDCDWDSIEDFNLDSIFRTSDSIDHIFGNEMMEISDGFLSSSDHIVDGVTEFVPIPDTYLCKEKLSDEDLSSLQLDEQHDAKGNAALQTNQVDVDEKLSKSWEKEETTIHRNYDIVSSKLSGSWSYNISKQQSPHHQFHNYACVTPRPYQSPDSSLQRKTSDEESIFCVGSCNDAVSSDSRDHSYHFPSIEEGSNVGAEQRQTEEFSNCHMCDVDPLKHQDYDFGYHHAQRNQKDFFSCCHVYNVDPAVAMTYQGRDAKESKKQQIQFKLEIQQKSKQYSDLKPDCSSSISQASPKNSQNHAMVCTFGSKQTCIDLTIMEKSMLIDSPRISIGNNDNSMAEAIYCQLQAAISKLDNKLRIHIRDSMFRLAKSATERCNITNRSNIDKANVGNETPANGESENRFRTGNASASETVTNHVDRTVAQLLFQRPSKLSSTPIKDELP</sequence>
<accession>A0AAQ3QEW5</accession>
<feature type="compositionally biased region" description="Polar residues" evidence="1">
    <location>
        <begin position="634"/>
        <end position="659"/>
    </location>
</feature>
<keyword evidence="3" id="KW-1185">Reference proteome</keyword>
<dbReference type="Proteomes" id="UP001327560">
    <property type="component" value="Chromosome 5"/>
</dbReference>
<name>A0AAQ3QEW5_9LILI</name>
<feature type="compositionally biased region" description="Low complexity" evidence="1">
    <location>
        <begin position="35"/>
        <end position="45"/>
    </location>
</feature>
<dbReference type="InterPro" id="IPR039928">
    <property type="entry name" value="LNK"/>
</dbReference>
<evidence type="ECO:0000313" key="3">
    <source>
        <dbReference type="Proteomes" id="UP001327560"/>
    </source>
</evidence>
<dbReference type="AlphaFoldDB" id="A0AAQ3QEW5"/>
<dbReference type="PANTHER" id="PTHR33334:SF5">
    <property type="entry name" value="PROTEIN LNK2"/>
    <property type="match status" value="1"/>
</dbReference>
<gene>
    <name evidence="2" type="ORF">Cni_G15452</name>
</gene>
<evidence type="ECO:0000313" key="2">
    <source>
        <dbReference type="EMBL" id="WOL06718.1"/>
    </source>
</evidence>
<dbReference type="GO" id="GO:0007623">
    <property type="term" value="P:circadian rhythm"/>
    <property type="evidence" value="ECO:0007669"/>
    <property type="project" value="InterPro"/>
</dbReference>
<reference evidence="2 3" key="1">
    <citation type="submission" date="2023-10" db="EMBL/GenBank/DDBJ databases">
        <title>Chromosome-scale genome assembly provides insights into flower coloration mechanisms of Canna indica.</title>
        <authorList>
            <person name="Li C."/>
        </authorList>
    </citation>
    <scope>NUCLEOTIDE SEQUENCE [LARGE SCALE GENOMIC DNA]</scope>
    <source>
        <tissue evidence="2">Flower</tissue>
    </source>
</reference>
<proteinExistence type="predicted"/>
<feature type="region of interest" description="Disordered" evidence="1">
    <location>
        <begin position="628"/>
        <end position="659"/>
    </location>
</feature>
<evidence type="ECO:0000256" key="1">
    <source>
        <dbReference type="SAM" id="MobiDB-lite"/>
    </source>
</evidence>
<dbReference type="EMBL" id="CP136894">
    <property type="protein sequence ID" value="WOL06718.1"/>
    <property type="molecule type" value="Genomic_DNA"/>
</dbReference>
<protein>
    <submittedName>
        <fullName evidence="2">Protein LNK2-like isoform X1</fullName>
    </submittedName>
</protein>
<dbReference type="PANTHER" id="PTHR33334">
    <property type="entry name" value="PROTEIN LNK1"/>
    <property type="match status" value="1"/>
</dbReference>
<organism evidence="2 3">
    <name type="scientific">Canna indica</name>
    <name type="common">Indian-shot</name>
    <dbReference type="NCBI Taxonomy" id="4628"/>
    <lineage>
        <taxon>Eukaryota</taxon>
        <taxon>Viridiplantae</taxon>
        <taxon>Streptophyta</taxon>
        <taxon>Embryophyta</taxon>
        <taxon>Tracheophyta</taxon>
        <taxon>Spermatophyta</taxon>
        <taxon>Magnoliopsida</taxon>
        <taxon>Liliopsida</taxon>
        <taxon>Zingiberales</taxon>
        <taxon>Cannaceae</taxon>
        <taxon>Canna</taxon>
    </lineage>
</organism>